<accession>A0A067SV08</accession>
<feature type="compositionally biased region" description="Polar residues" evidence="1">
    <location>
        <begin position="278"/>
        <end position="312"/>
    </location>
</feature>
<gene>
    <name evidence="2" type="ORF">GALMADRAFT_214374</name>
</gene>
<dbReference type="Proteomes" id="UP000027222">
    <property type="component" value="Unassembled WGS sequence"/>
</dbReference>
<dbReference type="EMBL" id="KL142396">
    <property type="protein sequence ID" value="KDR70603.1"/>
    <property type="molecule type" value="Genomic_DNA"/>
</dbReference>
<evidence type="ECO:0000313" key="2">
    <source>
        <dbReference type="EMBL" id="KDR70603.1"/>
    </source>
</evidence>
<feature type="region of interest" description="Disordered" evidence="1">
    <location>
        <begin position="417"/>
        <end position="537"/>
    </location>
</feature>
<feature type="compositionally biased region" description="Low complexity" evidence="1">
    <location>
        <begin position="504"/>
        <end position="519"/>
    </location>
</feature>
<dbReference type="AlphaFoldDB" id="A0A067SV08"/>
<dbReference type="HOGENOM" id="CLU_015055_0_0_1"/>
<dbReference type="OrthoDB" id="3033067at2759"/>
<reference evidence="3" key="1">
    <citation type="journal article" date="2014" name="Proc. Natl. Acad. Sci. U.S.A.">
        <title>Extensive sampling of basidiomycete genomes demonstrates inadequacy of the white-rot/brown-rot paradigm for wood decay fungi.</title>
        <authorList>
            <person name="Riley R."/>
            <person name="Salamov A.A."/>
            <person name="Brown D.W."/>
            <person name="Nagy L.G."/>
            <person name="Floudas D."/>
            <person name="Held B.W."/>
            <person name="Levasseur A."/>
            <person name="Lombard V."/>
            <person name="Morin E."/>
            <person name="Otillar R."/>
            <person name="Lindquist E.A."/>
            <person name="Sun H."/>
            <person name="LaButti K.M."/>
            <person name="Schmutz J."/>
            <person name="Jabbour D."/>
            <person name="Luo H."/>
            <person name="Baker S.E."/>
            <person name="Pisabarro A.G."/>
            <person name="Walton J.D."/>
            <person name="Blanchette R.A."/>
            <person name="Henrissat B."/>
            <person name="Martin F."/>
            <person name="Cullen D."/>
            <person name="Hibbett D.S."/>
            <person name="Grigoriev I.V."/>
        </authorList>
    </citation>
    <scope>NUCLEOTIDE SEQUENCE [LARGE SCALE GENOMIC DNA]</scope>
    <source>
        <strain evidence="3">CBS 339.88</strain>
    </source>
</reference>
<keyword evidence="3" id="KW-1185">Reference proteome</keyword>
<feature type="region of interest" description="Disordered" evidence="1">
    <location>
        <begin position="268"/>
        <end position="315"/>
    </location>
</feature>
<evidence type="ECO:0000313" key="3">
    <source>
        <dbReference type="Proteomes" id="UP000027222"/>
    </source>
</evidence>
<feature type="compositionally biased region" description="Polar residues" evidence="1">
    <location>
        <begin position="448"/>
        <end position="457"/>
    </location>
</feature>
<organism evidence="2 3">
    <name type="scientific">Galerina marginata (strain CBS 339.88)</name>
    <dbReference type="NCBI Taxonomy" id="685588"/>
    <lineage>
        <taxon>Eukaryota</taxon>
        <taxon>Fungi</taxon>
        <taxon>Dikarya</taxon>
        <taxon>Basidiomycota</taxon>
        <taxon>Agaricomycotina</taxon>
        <taxon>Agaricomycetes</taxon>
        <taxon>Agaricomycetidae</taxon>
        <taxon>Agaricales</taxon>
        <taxon>Agaricineae</taxon>
        <taxon>Strophariaceae</taxon>
        <taxon>Galerina</taxon>
    </lineage>
</organism>
<dbReference type="STRING" id="685588.A0A067SV08"/>
<evidence type="ECO:0000256" key="1">
    <source>
        <dbReference type="SAM" id="MobiDB-lite"/>
    </source>
</evidence>
<name>A0A067SV08_GALM3</name>
<sequence length="651" mass="71422">MRLLLLSHFLRNQRFYFSKLDNVPGQSAHQVTSGYAKDMLMLIQRRYFKRYPLDLPHEDEPSAEHLAAINDNEPDPEPDQIRRWLAYQHMKDQDLDPKESGAHNPYRALLAKLTKKDGNHPRCKLHTNVWQKTQCEAIEEELKKRMGDLTGKKTKLAAECDKIAREMFQALDNKEKGYWGRMATEEHEVALKAWKKETEYAPSDDPVERQRCIQGLVCFAQPILDMICEVTSWKASLIARGPEPAHGGHLNIISRRLPCLPDAEGFMPMKSLDEDNDNVTNFDTYDPSTEPATQSVSSSRPSPLPAQNTAANRPSRPVLPPVLLSRIVHLPSPQLVHASLVRLLEIGLLVSLRLVKLLPLCWALPTAPPAVVPAETNLTSAPIDAPTVQSAVSAPSILNSPDNDEMSNPFLHDIQPVPSPVPSPINLPAASPAPSVLDGPVAKPPTSVDHSAATTPSVVKGVRAGSAGKKTGSKRRQTLSIAGAGEGPPAKRLQTWKGGAAERASLSKGASAPSPAAAKLPPPAKRRQSRKATTAVPAPLPSTTELLLPVEAPSDLPKWFKNTFSMFESATLDSDWTKLLQAWANFECDEDYKEYTRLGASHHPLAVAEWIAFMAALFYWGIAAQKIGKGKAEWNSAVKDCTTALSHLCCK</sequence>
<proteinExistence type="predicted"/>
<protein>
    <submittedName>
        <fullName evidence="2">Uncharacterized protein</fullName>
    </submittedName>
</protein>